<dbReference type="Gene3D" id="1.25.40.10">
    <property type="entry name" value="Tetratricopeptide repeat domain"/>
    <property type="match status" value="3"/>
</dbReference>
<dbReference type="STRING" id="608538.HTH_0586"/>
<dbReference type="EMBL" id="AP011112">
    <property type="protein sequence ID" value="BAI69048.1"/>
    <property type="molecule type" value="Genomic_DNA"/>
</dbReference>
<dbReference type="PROSITE" id="PS50005">
    <property type="entry name" value="TPR"/>
    <property type="match status" value="3"/>
</dbReference>
<keyword evidence="3" id="KW-0677">Repeat</keyword>
<keyword evidence="4 6" id="KW-0802">TPR repeat</keyword>
<comment type="subcellular location">
    <subcellularLocation>
        <location evidence="1">Cytoplasm</location>
    </subcellularLocation>
</comment>
<dbReference type="Pfam" id="PF13181">
    <property type="entry name" value="TPR_8"/>
    <property type="match status" value="2"/>
</dbReference>
<evidence type="ECO:0000256" key="1">
    <source>
        <dbReference type="ARBA" id="ARBA00004496"/>
    </source>
</evidence>
<protein>
    <submittedName>
        <fullName evidence="8">Tetratricopeptide protein</fullName>
    </submittedName>
</protein>
<feature type="repeat" description="TPR" evidence="6">
    <location>
        <begin position="171"/>
        <end position="204"/>
    </location>
</feature>
<keyword evidence="9" id="KW-1185">Reference proteome</keyword>
<evidence type="ECO:0000256" key="4">
    <source>
        <dbReference type="ARBA" id="ARBA00022803"/>
    </source>
</evidence>
<dbReference type="RefSeq" id="WP_012963230.1">
    <property type="nucleotide sequence ID" value="NC_013799.1"/>
</dbReference>
<dbReference type="SMART" id="SM00028">
    <property type="entry name" value="TPR"/>
    <property type="match status" value="6"/>
</dbReference>
<keyword evidence="2" id="KW-0963">Cytoplasm</keyword>
<proteinExistence type="inferred from homology"/>
<feature type="repeat" description="TPR" evidence="6">
    <location>
        <begin position="134"/>
        <end position="167"/>
    </location>
</feature>
<dbReference type="KEGG" id="hth:HTH_0586"/>
<dbReference type="KEGG" id="hte:Hydth_0585"/>
<dbReference type="eggNOG" id="COG0457">
    <property type="taxonomic scope" value="Bacteria"/>
</dbReference>
<feature type="chain" id="PRO_5003042106" evidence="7">
    <location>
        <begin position="24"/>
        <end position="303"/>
    </location>
</feature>
<dbReference type="PROSITE" id="PS51257">
    <property type="entry name" value="PROKAR_LIPOPROTEIN"/>
    <property type="match status" value="1"/>
</dbReference>
<sequence length="303" mass="34737">MKRQVFKNLLLSVSFLLSSCASAPFYANECRRYLEAGDYQRAIQRGKEAIDAYAKNTEPYLCVSTAYLQMGHLEKAIDILKEAERQAPSYEDLALIYNKLGFLYHLKGDLDLALTYHQKHLLVSRELSDTKGESTALANMADIYESKGDYTKALFYYNKSVEISTDPTDITFAYTNMARIYQKKGENEKALENYLKAYTYAKKTNDRKFIAVSLINVGDAYRLVKDFKSASEYLISGLELAKQEKDKKLQAYAYARLGFLYRDKGDRRTAKEFLKRAYDMYISLNDKSGAKSTLSELKKLEGR</sequence>
<name>D3DGU6_HYDTT</name>
<dbReference type="GO" id="GO:0005737">
    <property type="term" value="C:cytoplasm"/>
    <property type="evidence" value="ECO:0007669"/>
    <property type="project" value="UniProtKB-SubCell"/>
</dbReference>
<gene>
    <name evidence="8" type="ordered locus">HTH_0586</name>
</gene>
<feature type="signal peptide" evidence="7">
    <location>
        <begin position="1"/>
        <end position="23"/>
    </location>
</feature>
<evidence type="ECO:0000256" key="6">
    <source>
        <dbReference type="PROSITE-ProRule" id="PRU00339"/>
    </source>
</evidence>
<evidence type="ECO:0000256" key="5">
    <source>
        <dbReference type="ARBA" id="ARBA00038253"/>
    </source>
</evidence>
<dbReference type="Pfam" id="PF13424">
    <property type="entry name" value="TPR_12"/>
    <property type="match status" value="2"/>
</dbReference>
<dbReference type="InterPro" id="IPR019734">
    <property type="entry name" value="TPR_rpt"/>
</dbReference>
<dbReference type="InterPro" id="IPR011990">
    <property type="entry name" value="TPR-like_helical_dom_sf"/>
</dbReference>
<evidence type="ECO:0000256" key="7">
    <source>
        <dbReference type="SAM" id="SignalP"/>
    </source>
</evidence>
<dbReference type="InterPro" id="IPR006597">
    <property type="entry name" value="Sel1-like"/>
</dbReference>
<evidence type="ECO:0000256" key="2">
    <source>
        <dbReference type="ARBA" id="ARBA00022490"/>
    </source>
</evidence>
<feature type="repeat" description="TPR" evidence="6">
    <location>
        <begin position="57"/>
        <end position="90"/>
    </location>
</feature>
<evidence type="ECO:0000256" key="3">
    <source>
        <dbReference type="ARBA" id="ARBA00022737"/>
    </source>
</evidence>
<dbReference type="SMART" id="SM00671">
    <property type="entry name" value="SEL1"/>
    <property type="match status" value="3"/>
</dbReference>
<reference evidence="8 9" key="1">
    <citation type="journal article" date="2010" name="J. Bacteriol.">
        <title>Complete genome sequence of the thermophilic, obligately chemolithoautotrophic hydrogen-oxidizing bacterium Hydrogenobacter thermophilus TK-6.</title>
        <authorList>
            <person name="Arai H."/>
            <person name="Kanbe H."/>
            <person name="Ishii M."/>
            <person name="Igarashi Y."/>
        </authorList>
    </citation>
    <scope>NUCLEOTIDE SEQUENCE [LARGE SCALE GENOMIC DNA]</scope>
    <source>
        <strain evidence="9">DSM 6534 / IAM 12695 / TK-6 [Tokyo]</strain>
    </source>
</reference>
<dbReference type="InterPro" id="IPR051476">
    <property type="entry name" value="Bac_ResReg_Asp_Phosphatase"/>
</dbReference>
<dbReference type="AlphaFoldDB" id="D3DGU6"/>
<evidence type="ECO:0000313" key="9">
    <source>
        <dbReference type="Proteomes" id="UP000002574"/>
    </source>
</evidence>
<keyword evidence="7" id="KW-0732">Signal</keyword>
<dbReference type="PANTHER" id="PTHR46630">
    <property type="entry name" value="TETRATRICOPEPTIDE REPEAT PROTEIN 29"/>
    <property type="match status" value="1"/>
</dbReference>
<dbReference type="Proteomes" id="UP000002574">
    <property type="component" value="Chromosome"/>
</dbReference>
<dbReference type="OrthoDB" id="13787at2"/>
<dbReference type="SUPFAM" id="SSF81901">
    <property type="entry name" value="HCP-like"/>
    <property type="match status" value="1"/>
</dbReference>
<comment type="similarity">
    <text evidence="5">Belongs to the Rap family.</text>
</comment>
<accession>D3DGU6</accession>
<evidence type="ECO:0000313" key="8">
    <source>
        <dbReference type="EMBL" id="BAI69048.1"/>
    </source>
</evidence>
<dbReference type="PANTHER" id="PTHR46630:SF1">
    <property type="entry name" value="TETRATRICOPEPTIDE REPEAT PROTEIN 29"/>
    <property type="match status" value="1"/>
</dbReference>
<organism evidence="8 9">
    <name type="scientific">Hydrogenobacter thermophilus (strain DSM 6534 / IAM 12695 / TK-6)</name>
    <dbReference type="NCBI Taxonomy" id="608538"/>
    <lineage>
        <taxon>Bacteria</taxon>
        <taxon>Pseudomonadati</taxon>
        <taxon>Aquificota</taxon>
        <taxon>Aquificia</taxon>
        <taxon>Aquificales</taxon>
        <taxon>Aquificaceae</taxon>
        <taxon>Hydrogenobacter</taxon>
    </lineage>
</organism>